<dbReference type="GO" id="GO:0016874">
    <property type="term" value="F:ligase activity"/>
    <property type="evidence" value="ECO:0007669"/>
    <property type="project" value="UniProtKB-KW"/>
</dbReference>
<dbReference type="InterPro" id="IPR021122">
    <property type="entry name" value="RNA_ligase_dom_REL/Rnl2"/>
</dbReference>
<organism evidence="2 3">
    <name type="scientific">Serratia phage BF</name>
    <dbReference type="NCBI Taxonomy" id="1962671"/>
    <lineage>
        <taxon>Viruses</taxon>
        <taxon>Duplodnaviria</taxon>
        <taxon>Heunggongvirae</taxon>
        <taxon>Uroviricota</taxon>
        <taxon>Caudoviricetes</taxon>
        <taxon>Eneladusvirus</taxon>
        <taxon>Eneladusvirus BF</taxon>
    </lineage>
</organism>
<evidence type="ECO:0000259" key="1">
    <source>
        <dbReference type="Pfam" id="PF09414"/>
    </source>
</evidence>
<protein>
    <submittedName>
        <fullName evidence="2">RNA ligase</fullName>
    </submittedName>
</protein>
<evidence type="ECO:0000313" key="3">
    <source>
        <dbReference type="Proteomes" id="UP000221837"/>
    </source>
</evidence>
<sequence length="419" mass="47617">MKMAELIKEGRKLVTIRRINAINPIPNADAIEVATVDGWNVVTKKGEFSETNFCVFFEIDSFLPADNPIFGFLLRNGTKTDEAGVERIRLRTVKLRQQISQGLALPIDIINKDMINAFAEAIGIKSTDDFERFSEVLRTLEESRDGIEQFFNVTKYERPDERQGGGANRAKTAGNFPLVIPKTDEDRVQNIFGKFSQTMKGVPFRKSLKLDGSSQTIAYFNNPDFFVDKVDEEVVEWNEETQELTVVEVKPYPFQWESAQIVVCSRNLALKFDESAAFWKAALKDDIPARLKKYCEDHERQLALQGECMGPGIQGNREGLSEHEFFCFRIWDVDAQNFLDDAEFFEVTAILGINVVPQGDIVYFFDVYSTIQEALNSAEHASIVHPIAEGDVYKSTEKVNGQTIHFKVINNKFLMKCED</sequence>
<dbReference type="InterPro" id="IPR012646">
    <property type="entry name" value="RNA_ligase_DRB0094"/>
</dbReference>
<keyword evidence="3" id="KW-1185">Reference proteome</keyword>
<dbReference type="Pfam" id="PF21189">
    <property type="entry name" value="PHA02142"/>
    <property type="match status" value="1"/>
</dbReference>
<accession>A0A1S6UAE4</accession>
<dbReference type="NCBIfam" id="TIGR02306">
    <property type="entry name" value="RNA_lig_DRB0094"/>
    <property type="match status" value="1"/>
</dbReference>
<dbReference type="EMBL" id="KY630187">
    <property type="protein sequence ID" value="AQW88703.1"/>
    <property type="molecule type" value="Genomic_DNA"/>
</dbReference>
<dbReference type="Gene3D" id="3.30.470.30">
    <property type="entry name" value="DNA ligase/mRNA capping enzyme"/>
    <property type="match status" value="1"/>
</dbReference>
<dbReference type="OrthoDB" id="2887at10239"/>
<dbReference type="Proteomes" id="UP000221837">
    <property type="component" value="Genome"/>
</dbReference>
<dbReference type="Pfam" id="PF09414">
    <property type="entry name" value="RNA_ligase"/>
    <property type="match status" value="1"/>
</dbReference>
<dbReference type="SUPFAM" id="SSF56091">
    <property type="entry name" value="DNA ligase/mRNA capping enzyme, catalytic domain"/>
    <property type="match status" value="1"/>
</dbReference>
<name>A0A1S6UAE4_9CAUD</name>
<gene>
    <name evidence="2" type="ORF">BF_0178</name>
</gene>
<keyword evidence="2" id="KW-0436">Ligase</keyword>
<proteinExistence type="predicted"/>
<evidence type="ECO:0000313" key="2">
    <source>
        <dbReference type="EMBL" id="AQW88703.1"/>
    </source>
</evidence>
<feature type="domain" description="RNA ligase" evidence="1">
    <location>
        <begin position="209"/>
        <end position="408"/>
    </location>
</feature>
<reference evidence="2" key="1">
    <citation type="submission" date="2017-02" db="EMBL/GenBank/DDBJ databases">
        <title>Genome sequence of Serratia marcescens phage BF.</title>
        <authorList>
            <person name="Casey E."/>
            <person name="Fitzgerald B."/>
            <person name="Mahony J."/>
            <person name="Lugli G."/>
            <person name="Ventura M."/>
            <person name="van Sinderen D."/>
        </authorList>
    </citation>
    <scope>NUCLEOTIDE SEQUENCE [LARGE SCALE GENOMIC DNA]</scope>
</reference>